<name>A0A852U2K3_9ACTN</name>
<organism evidence="2 3">
    <name type="scientific">Spinactinospora alkalitolerans</name>
    <dbReference type="NCBI Taxonomy" id="687207"/>
    <lineage>
        <taxon>Bacteria</taxon>
        <taxon>Bacillati</taxon>
        <taxon>Actinomycetota</taxon>
        <taxon>Actinomycetes</taxon>
        <taxon>Streptosporangiales</taxon>
        <taxon>Nocardiopsidaceae</taxon>
        <taxon>Spinactinospora</taxon>
    </lineage>
</organism>
<feature type="region of interest" description="Disordered" evidence="1">
    <location>
        <begin position="157"/>
        <end position="212"/>
    </location>
</feature>
<dbReference type="EMBL" id="JACCCC010000001">
    <property type="protein sequence ID" value="NYE50361.1"/>
    <property type="molecule type" value="Genomic_DNA"/>
</dbReference>
<comment type="caution">
    <text evidence="2">The sequence shown here is derived from an EMBL/GenBank/DDBJ whole genome shotgun (WGS) entry which is preliminary data.</text>
</comment>
<feature type="compositionally biased region" description="Low complexity" evidence="1">
    <location>
        <begin position="157"/>
        <end position="178"/>
    </location>
</feature>
<dbReference type="AlphaFoldDB" id="A0A852U2K3"/>
<evidence type="ECO:0000256" key="1">
    <source>
        <dbReference type="SAM" id="MobiDB-lite"/>
    </source>
</evidence>
<proteinExistence type="predicted"/>
<reference evidence="2 3" key="1">
    <citation type="submission" date="2020-07" db="EMBL/GenBank/DDBJ databases">
        <title>Sequencing the genomes of 1000 actinobacteria strains.</title>
        <authorList>
            <person name="Klenk H.-P."/>
        </authorList>
    </citation>
    <scope>NUCLEOTIDE SEQUENCE [LARGE SCALE GENOMIC DNA]</scope>
    <source>
        <strain evidence="2 3">CXB654</strain>
    </source>
</reference>
<gene>
    <name evidence="2" type="ORF">HDA32_005481</name>
</gene>
<evidence type="ECO:0000313" key="2">
    <source>
        <dbReference type="EMBL" id="NYE50361.1"/>
    </source>
</evidence>
<evidence type="ECO:0000313" key="3">
    <source>
        <dbReference type="Proteomes" id="UP000589036"/>
    </source>
</evidence>
<accession>A0A852U2K3</accession>
<sequence>MYDFLLVLAGGGISLVSSAAVTWLQGRHSRRTEGRAAAREATRQLTGLFITERDTPSPGDGTASSALAEAEILSVTIADRRVRDRVRDVIRLLRECRLPELEELSGVKAERAVQMLCDHALEVLGAHFRGDRLPALPQNVQKMLDAEEEALNIHAGGAPKQASAPKAPAADAPAAAASPEPPTSRKVRRKPRSASTIGTDGAAADDARSGDS</sequence>
<protein>
    <submittedName>
        <fullName evidence="2">Uncharacterized protein</fullName>
    </submittedName>
</protein>
<dbReference type="RefSeq" id="WP_179645850.1">
    <property type="nucleotide sequence ID" value="NZ_BAAAYY010000014.1"/>
</dbReference>
<dbReference type="Proteomes" id="UP000589036">
    <property type="component" value="Unassembled WGS sequence"/>
</dbReference>
<feature type="compositionally biased region" description="Low complexity" evidence="1">
    <location>
        <begin position="193"/>
        <end position="204"/>
    </location>
</feature>
<keyword evidence="3" id="KW-1185">Reference proteome</keyword>